<dbReference type="AlphaFoldDB" id="A0A1F7F8I1"/>
<gene>
    <name evidence="1" type="ORF">A2519_06580</name>
</gene>
<dbReference type="EMBL" id="MFYX01000101">
    <property type="protein sequence ID" value="OGK02827.1"/>
    <property type="molecule type" value="Genomic_DNA"/>
</dbReference>
<reference evidence="1 2" key="1">
    <citation type="journal article" date="2016" name="Nat. Commun.">
        <title>Thousands of microbial genomes shed light on interconnected biogeochemical processes in an aquifer system.</title>
        <authorList>
            <person name="Anantharaman K."/>
            <person name="Brown C.T."/>
            <person name="Hug L.A."/>
            <person name="Sharon I."/>
            <person name="Castelle C.J."/>
            <person name="Probst A.J."/>
            <person name="Thomas B.C."/>
            <person name="Singh A."/>
            <person name="Wilkins M.J."/>
            <person name="Karaoz U."/>
            <person name="Brodie E.L."/>
            <person name="Williams K.H."/>
            <person name="Hubbard S.S."/>
            <person name="Banfield J.F."/>
        </authorList>
    </citation>
    <scope>NUCLEOTIDE SEQUENCE [LARGE SCALE GENOMIC DNA]</scope>
</reference>
<organism evidence="1 2">
    <name type="scientific">Candidatus Raymondbacteria bacterium RIFOXYD12_FULL_49_13</name>
    <dbReference type="NCBI Taxonomy" id="1817890"/>
    <lineage>
        <taxon>Bacteria</taxon>
        <taxon>Raymondiibacteriota</taxon>
    </lineage>
</organism>
<evidence type="ECO:0000313" key="1">
    <source>
        <dbReference type="EMBL" id="OGK02827.1"/>
    </source>
</evidence>
<proteinExistence type="predicted"/>
<protein>
    <submittedName>
        <fullName evidence="1">Uncharacterized protein</fullName>
    </submittedName>
</protein>
<sequence>MRLLVILLISGGVTLSADQAGKPISEKYENDLREALSSNLKSDHDSTFSYYPDGSIRFKIVRNGAISEETSYYKNNRIKSFSRYQDGRLVEESVFYESDRFKFCFKDHEELENWLTNNKVTHKRIRSWKKNNDVVNEYSFEKGQITFLLSFSNNFLNGYYLLSKDKRTLESFIREADLTSFVYEAGQPMAGLFLAMDLLDSKKVNCLACIYCASSNGQFEIYYPGKNVTMQFPIRK</sequence>
<comment type="caution">
    <text evidence="1">The sequence shown here is derived from an EMBL/GenBank/DDBJ whole genome shotgun (WGS) entry which is preliminary data.</text>
</comment>
<name>A0A1F7F8I1_UNCRA</name>
<dbReference type="Proteomes" id="UP000179243">
    <property type="component" value="Unassembled WGS sequence"/>
</dbReference>
<evidence type="ECO:0000313" key="2">
    <source>
        <dbReference type="Proteomes" id="UP000179243"/>
    </source>
</evidence>
<accession>A0A1F7F8I1</accession>